<keyword evidence="2" id="KW-0808">Transferase</keyword>
<dbReference type="GO" id="GO:0016746">
    <property type="term" value="F:acyltransferase activity"/>
    <property type="evidence" value="ECO:0007669"/>
    <property type="project" value="UniProtKB-KW"/>
</dbReference>
<feature type="transmembrane region" description="Helical" evidence="8">
    <location>
        <begin position="52"/>
        <end position="77"/>
    </location>
</feature>
<dbReference type="PANTHER" id="PTHR13906">
    <property type="entry name" value="PORCUPINE"/>
    <property type="match status" value="1"/>
</dbReference>
<evidence type="ECO:0000256" key="8">
    <source>
        <dbReference type="SAM" id="Phobius"/>
    </source>
</evidence>
<evidence type="ECO:0000313" key="9">
    <source>
        <dbReference type="EMBL" id="KAJ6223083.1"/>
    </source>
</evidence>
<dbReference type="GO" id="GO:0016020">
    <property type="term" value="C:membrane"/>
    <property type="evidence" value="ECO:0007669"/>
    <property type="project" value="UniProtKB-SubCell"/>
</dbReference>
<evidence type="ECO:0000256" key="1">
    <source>
        <dbReference type="ARBA" id="ARBA00004141"/>
    </source>
</evidence>
<dbReference type="OMA" id="FTGPMMI"/>
<organism evidence="9 10">
    <name type="scientific">Blomia tropicalis</name>
    <name type="common">Mite</name>
    <dbReference type="NCBI Taxonomy" id="40697"/>
    <lineage>
        <taxon>Eukaryota</taxon>
        <taxon>Metazoa</taxon>
        <taxon>Ecdysozoa</taxon>
        <taxon>Arthropoda</taxon>
        <taxon>Chelicerata</taxon>
        <taxon>Arachnida</taxon>
        <taxon>Acari</taxon>
        <taxon>Acariformes</taxon>
        <taxon>Sarcoptiformes</taxon>
        <taxon>Astigmata</taxon>
        <taxon>Glycyphagoidea</taxon>
        <taxon>Echimyopodidae</taxon>
        <taxon>Blomia</taxon>
    </lineage>
</organism>
<proteinExistence type="predicted"/>
<sequence>MDIFDVLPRDQVYFILSQICALVFAIIYHYIDSYDPYGKRNDSQKLKHLLMLTIPGLFISYICYGNQIIHIVILSSVSYGLFYIVSPKWIHLTTLVIAMIHLSYLHIDRLVNDYSIYTIDITAPIMILVQKVSSVAFSINDDMYHRVRINNSQNDKKSETYFEQKRFHFIRYPTFFEYFAFVFNFQTVICGPLVFYEDFISFIDGEKLRNDKLDHYPSTLFPVVRKLAIAIVCGLLVMSFVPHYPASLLLLPSFTSASFLYKLWLLYWVAFSARLKYYFAWTLSEAVSNASGLGFNGLDEKTKQPRWDLMDNIDIIKFENAFSQRDSIRSWNKTTEAWLRRTAYERAPKKYKVLMTFILSAIWHGFHPGYYLTFLTGALFTLAARTGRRCFRHRFQQKSPTIFNFYHLLTWITTRIAMAYLAFPFIILEFNGSLQIYNNLIFFGHLVALAMYLFLPLFFEPLPNQSSKRHQSEKLNCDKSPSNGNKYLSEESKNMHLNDQTITNGVDDSNQNRIVQNEIEQSVSQKMSKYGAT</sequence>
<dbReference type="Pfam" id="PF03062">
    <property type="entry name" value="MBOAT"/>
    <property type="match status" value="1"/>
</dbReference>
<keyword evidence="3 8" id="KW-0812">Transmembrane</keyword>
<evidence type="ECO:0000256" key="3">
    <source>
        <dbReference type="ARBA" id="ARBA00022692"/>
    </source>
</evidence>
<keyword evidence="4 8" id="KW-1133">Transmembrane helix</keyword>
<feature type="transmembrane region" description="Helical" evidence="8">
    <location>
        <begin position="175"/>
        <end position="196"/>
    </location>
</feature>
<feature type="transmembrane region" description="Helical" evidence="8">
    <location>
        <begin position="248"/>
        <end position="270"/>
    </location>
</feature>
<keyword evidence="10" id="KW-1185">Reference proteome</keyword>
<evidence type="ECO:0000313" key="10">
    <source>
        <dbReference type="Proteomes" id="UP001142055"/>
    </source>
</evidence>
<evidence type="ECO:0000256" key="4">
    <source>
        <dbReference type="ARBA" id="ARBA00022989"/>
    </source>
</evidence>
<evidence type="ECO:0000256" key="6">
    <source>
        <dbReference type="ARBA" id="ARBA00023315"/>
    </source>
</evidence>
<dbReference type="InterPro" id="IPR049941">
    <property type="entry name" value="LPLAT_7/PORCN-like"/>
</dbReference>
<name>A0A9Q0MAZ8_BLOTA</name>
<dbReference type="OrthoDB" id="286734at2759"/>
<feature type="region of interest" description="Disordered" evidence="7">
    <location>
        <begin position="488"/>
        <end position="533"/>
    </location>
</feature>
<dbReference type="GO" id="GO:0030258">
    <property type="term" value="P:lipid modification"/>
    <property type="evidence" value="ECO:0007669"/>
    <property type="project" value="TreeGrafter"/>
</dbReference>
<evidence type="ECO:0000256" key="5">
    <source>
        <dbReference type="ARBA" id="ARBA00023136"/>
    </source>
</evidence>
<comment type="caution">
    <text evidence="9">The sequence shown here is derived from an EMBL/GenBank/DDBJ whole genome shotgun (WGS) entry which is preliminary data.</text>
</comment>
<dbReference type="PANTHER" id="PTHR13906:SF4">
    <property type="entry name" value="LYSOPHOSPHOLIPID ACYLTRANSFERASE 6"/>
    <property type="match status" value="1"/>
</dbReference>
<evidence type="ECO:0000256" key="7">
    <source>
        <dbReference type="SAM" id="MobiDB-lite"/>
    </source>
</evidence>
<comment type="subcellular location">
    <subcellularLocation>
        <location evidence="1">Membrane</location>
        <topology evidence="1">Multi-pass membrane protein</topology>
    </subcellularLocation>
</comment>
<feature type="transmembrane region" description="Helical" evidence="8">
    <location>
        <begin position="361"/>
        <end position="384"/>
    </location>
</feature>
<feature type="transmembrane region" description="Helical" evidence="8">
    <location>
        <begin position="216"/>
        <end position="241"/>
    </location>
</feature>
<dbReference type="EMBL" id="JAPWDV010000001">
    <property type="protein sequence ID" value="KAJ6223083.1"/>
    <property type="molecule type" value="Genomic_DNA"/>
</dbReference>
<keyword evidence="6" id="KW-0012">Acyltransferase</keyword>
<feature type="transmembrane region" description="Helical" evidence="8">
    <location>
        <begin position="12"/>
        <end position="31"/>
    </location>
</feature>
<dbReference type="InterPro" id="IPR004299">
    <property type="entry name" value="MBOAT_fam"/>
</dbReference>
<gene>
    <name evidence="9" type="ORF">RDWZM_001628</name>
</gene>
<evidence type="ECO:0000256" key="2">
    <source>
        <dbReference type="ARBA" id="ARBA00022679"/>
    </source>
</evidence>
<feature type="transmembrane region" description="Helical" evidence="8">
    <location>
        <begin position="405"/>
        <end position="428"/>
    </location>
</feature>
<feature type="compositionally biased region" description="Polar residues" evidence="7">
    <location>
        <begin position="497"/>
        <end position="527"/>
    </location>
</feature>
<accession>A0A9Q0MAZ8</accession>
<keyword evidence="5 8" id="KW-0472">Membrane</keyword>
<reference evidence="9" key="1">
    <citation type="submission" date="2022-12" db="EMBL/GenBank/DDBJ databases">
        <title>Genome assemblies of Blomia tropicalis.</title>
        <authorList>
            <person name="Cui Y."/>
        </authorList>
    </citation>
    <scope>NUCLEOTIDE SEQUENCE</scope>
    <source>
        <tissue evidence="9">Adult mites</tissue>
    </source>
</reference>
<feature type="transmembrane region" description="Helical" evidence="8">
    <location>
        <begin position="89"/>
        <end position="107"/>
    </location>
</feature>
<protein>
    <submittedName>
        <fullName evidence="9">Uncharacterized protein</fullName>
    </submittedName>
</protein>
<dbReference type="Proteomes" id="UP001142055">
    <property type="component" value="Chromosome 1"/>
</dbReference>
<feature type="transmembrane region" description="Helical" evidence="8">
    <location>
        <begin position="440"/>
        <end position="459"/>
    </location>
</feature>
<dbReference type="AlphaFoldDB" id="A0A9Q0MAZ8"/>